<evidence type="ECO:0000256" key="2">
    <source>
        <dbReference type="SAM" id="Phobius"/>
    </source>
</evidence>
<feature type="transmembrane region" description="Helical" evidence="2">
    <location>
        <begin position="83"/>
        <end position="108"/>
    </location>
</feature>
<reference evidence="4 5" key="1">
    <citation type="journal article" date="2019" name="Sci. Rep.">
        <title>Comparative genomics of chytrid fungi reveal insights into the obligate biotrophic and pathogenic lifestyle of Synchytrium endobioticum.</title>
        <authorList>
            <person name="van de Vossenberg B.T.L.H."/>
            <person name="Warris S."/>
            <person name="Nguyen H.D.T."/>
            <person name="van Gent-Pelzer M.P.E."/>
            <person name="Joly D.L."/>
            <person name="van de Geest H.C."/>
            <person name="Bonants P.J.M."/>
            <person name="Smith D.S."/>
            <person name="Levesque C.A."/>
            <person name="van der Lee T.A.J."/>
        </authorList>
    </citation>
    <scope>NUCLEOTIDE SEQUENCE [LARGE SCALE GENOMIC DNA]</scope>
    <source>
        <strain evidence="4 5">JEL517</strain>
    </source>
</reference>
<keyword evidence="5" id="KW-1185">Reference proteome</keyword>
<dbReference type="EMBL" id="QEAO01000004">
    <property type="protein sequence ID" value="TPX36490.1"/>
    <property type="molecule type" value="Genomic_DNA"/>
</dbReference>
<dbReference type="InterPro" id="IPR057352">
    <property type="entry name" value="TPR_TmcB/C"/>
</dbReference>
<keyword evidence="2" id="KW-0812">Transmembrane</keyword>
<feature type="transmembrane region" description="Helical" evidence="2">
    <location>
        <begin position="914"/>
        <end position="935"/>
    </location>
</feature>
<dbReference type="Proteomes" id="UP000319731">
    <property type="component" value="Unassembled WGS sequence"/>
</dbReference>
<dbReference type="GeneID" id="42002539"/>
<evidence type="ECO:0000259" key="3">
    <source>
        <dbReference type="Pfam" id="PF25474"/>
    </source>
</evidence>
<dbReference type="STRING" id="1806994.A0A507C4M2"/>
<dbReference type="PANTHER" id="PTHR31600">
    <property type="entry name" value="TINY MACROCYSTS PROTEIN B-RELATED"/>
    <property type="match status" value="1"/>
</dbReference>
<feature type="transmembrane region" description="Helical" evidence="2">
    <location>
        <begin position="233"/>
        <end position="255"/>
    </location>
</feature>
<comment type="caution">
    <text evidence="4">The sequence shown here is derived from an EMBL/GenBank/DDBJ whole genome shotgun (WGS) entry which is preliminary data.</text>
</comment>
<feature type="region of interest" description="Disordered" evidence="1">
    <location>
        <begin position="28"/>
        <end position="49"/>
    </location>
</feature>
<accession>A0A507C4M2</accession>
<gene>
    <name evidence="4" type="ORF">SmJEL517_g01314</name>
</gene>
<dbReference type="RefSeq" id="XP_031026704.1">
    <property type="nucleotide sequence ID" value="XM_031167242.1"/>
</dbReference>
<feature type="transmembrane region" description="Helical" evidence="2">
    <location>
        <begin position="330"/>
        <end position="355"/>
    </location>
</feature>
<feature type="compositionally biased region" description="Low complexity" evidence="1">
    <location>
        <begin position="680"/>
        <end position="689"/>
    </location>
</feature>
<evidence type="ECO:0000313" key="4">
    <source>
        <dbReference type="EMBL" id="TPX36490.1"/>
    </source>
</evidence>
<dbReference type="PANTHER" id="PTHR31600:SF2">
    <property type="entry name" value="GAMETE ENRICHED GENE 10 PROTEIN-RELATED"/>
    <property type="match status" value="1"/>
</dbReference>
<dbReference type="Pfam" id="PF25474">
    <property type="entry name" value="TPR_TmcB"/>
    <property type="match status" value="1"/>
</dbReference>
<feature type="transmembrane region" description="Helical" evidence="2">
    <location>
        <begin position="361"/>
        <end position="384"/>
    </location>
</feature>
<evidence type="ECO:0000313" key="5">
    <source>
        <dbReference type="Proteomes" id="UP000319731"/>
    </source>
</evidence>
<dbReference type="InterPro" id="IPR052994">
    <property type="entry name" value="Tiny_macrocysts_regulators"/>
</dbReference>
<keyword evidence="2" id="KW-0472">Membrane</keyword>
<keyword evidence="2" id="KW-1133">Transmembrane helix</keyword>
<feature type="region of interest" description="Disordered" evidence="1">
    <location>
        <begin position="647"/>
        <end position="701"/>
    </location>
</feature>
<dbReference type="OrthoDB" id="2156462at2759"/>
<name>A0A507C4M2_9FUNG</name>
<evidence type="ECO:0000256" key="1">
    <source>
        <dbReference type="SAM" id="MobiDB-lite"/>
    </source>
</evidence>
<feature type="transmembrane region" description="Helical" evidence="2">
    <location>
        <begin position="297"/>
        <end position="318"/>
    </location>
</feature>
<feature type="transmembrane region" description="Helical" evidence="2">
    <location>
        <begin position="1000"/>
        <end position="1022"/>
    </location>
</feature>
<sequence>MNFPDMDSLRSRQASIVASNFRVNDRASVNERGSLRRPTMTQDSRRPTITRPEEVAKSAFGDDNDKDESFLVDASLMQRTKSVLFNVLFFTVYGNHSSTVLGLLAMVIEDLQIPVFYLSSRLSAVYYVPDVVGNAVETRYEKYGITLFTAFFGVAAGLVFLTALNILWVAYGFVRGHHKYVWPITTLRLLGAFVPTVLFIPILDILTTSFDCSDSVTTGFGSLACTSVTRMPFIIVSSVTIFTFLPVTFLINLLFLDADPVNKDPGAKTHGRVEIVYAVLKTILSFVWKVSPDGNMLAKVGVVLCLSLTMLLFSIFYYPYYNSRINHMRIATYFASTCLGLVSMVATVITFYTGASQGPSVYMLLLSAFFPAWIVGYFGSQTWLSYIQQSTMTRLAAYTEGKTEYPVFWVWPHVEIVARSFIATLNARNRHPKPQQRDSILNVFKHGQKEFPHHSYMHVQRATYYLYVGASKNEFNKALKKSEELHPAFDGQFQCHFMSQMNNQNHQATFLGPEIRLDVASFAEFRKLDKTAKVNHQLALQWQKVLWQSVQRSHVTLEYLEAISAELYARSEDANEAYGQLVTRFPKSEVLLRFYAKCLEVTNEAVKAAALLARADALEDESICEIPLQWEDVSDGEPPRLLATVVDQDEASEIRTSPNLPMANGPDEDSQDDNKGKPPSRQGSMSSRGSRTENRQQQMNQQLRASLLQRNLGDLKIVTVAAWMIGIVSIAIVVASYVVISQSGFSNTGLSYLHWLDAREYLTPILYRRARQLQDAYAANDHTTFTSVQSVLAAEAAEFDTINNALLDNTDLSNAIAEFFYADSSTPVLVSFYPTQTDRIWTNYSLYEVGQRLAASGLQLSTMDFPSFSNITYNNYFRFIADNFYLLQFEAYEADVNELYFTKQAQIIQSATSVTIGLTVCLIVVVLTALLILDYRVQIFRNKQRLTLDIFKKVPKGSAQDIIQRLEEAQSEDVFGSDTLSFEARSALEMKIRGGSSARLYVRLQTAFYGLTLTALVCVFAVTNLNALYEVGQLFAMHDQFSDMITYGVRGAAIIKDLVNPDWMTWGNDTYILDALSSQAGELNDAYNVVLYGDDTRYPPSPMQNDYPPDLAHYWTGHICLANDSSVCQNRVYNSSFGFSSSLVNSGLIHLTDQLVNLLSNSAIAADNDNFVSDPNVVALFDAVLEPDYLDGMTRCLDETLILGNSIINNATVRFMENCIVDMIVRLPLSVRNLPDVHDFMSNLQGQGPSDSKDSLVSKKVISFPWWKKPAIDQPARQVPSSTQASWNAHLRRKHNDQKKPVIKTAEVETPTTLQTMGVASVSMIKSDNTLSPKESRPRMLSFSANNGVIKSASSDEDKGLDIV</sequence>
<proteinExistence type="predicted"/>
<feature type="transmembrane region" description="Helical" evidence="2">
    <location>
        <begin position="180"/>
        <end position="203"/>
    </location>
</feature>
<protein>
    <recommendedName>
        <fullName evidence="3">TmcB/TmcC TPR repeats domain-containing protein</fullName>
    </recommendedName>
</protein>
<feature type="transmembrane region" description="Helical" evidence="2">
    <location>
        <begin position="143"/>
        <end position="168"/>
    </location>
</feature>
<organism evidence="4 5">
    <name type="scientific">Synchytrium microbalum</name>
    <dbReference type="NCBI Taxonomy" id="1806994"/>
    <lineage>
        <taxon>Eukaryota</taxon>
        <taxon>Fungi</taxon>
        <taxon>Fungi incertae sedis</taxon>
        <taxon>Chytridiomycota</taxon>
        <taxon>Chytridiomycota incertae sedis</taxon>
        <taxon>Chytridiomycetes</taxon>
        <taxon>Synchytriales</taxon>
        <taxon>Synchytriaceae</taxon>
        <taxon>Synchytrium</taxon>
    </lineage>
</organism>
<feature type="domain" description="TmcB/TmcC TPR repeats" evidence="3">
    <location>
        <begin position="517"/>
        <end position="621"/>
    </location>
</feature>
<feature type="region of interest" description="Disordered" evidence="1">
    <location>
        <begin position="1275"/>
        <end position="1296"/>
    </location>
</feature>
<feature type="transmembrane region" description="Helical" evidence="2">
    <location>
        <begin position="717"/>
        <end position="740"/>
    </location>
</feature>